<feature type="signal peptide" evidence="1">
    <location>
        <begin position="1"/>
        <end position="18"/>
    </location>
</feature>
<name>A0A9X1XN03_9VIBR</name>
<gene>
    <name evidence="2" type="ORF">KP803_11780</name>
</gene>
<evidence type="ECO:0000313" key="3">
    <source>
        <dbReference type="Proteomes" id="UP001139559"/>
    </source>
</evidence>
<dbReference type="RefSeq" id="WP_248009029.1">
    <property type="nucleotide sequence ID" value="NZ_JAJHVV010000006.1"/>
</dbReference>
<proteinExistence type="predicted"/>
<reference evidence="2" key="1">
    <citation type="submission" date="2021-11" db="EMBL/GenBank/DDBJ databases">
        <title>Vibrio ZSDE26 sp. nov. and Vibrio ZSDZ34 sp. nov., isolated from coastal seawater in Qingdao.</title>
        <authorList>
            <person name="Zhang P."/>
        </authorList>
    </citation>
    <scope>NUCLEOTIDE SEQUENCE</scope>
    <source>
        <strain evidence="2">ZSDE26</strain>
    </source>
</reference>
<dbReference type="AlphaFoldDB" id="A0A9X1XN03"/>
<keyword evidence="1" id="KW-0732">Signal</keyword>
<organism evidence="2 3">
    <name type="scientific">Vibrio amylolyticus</name>
    <dbReference type="NCBI Taxonomy" id="2847292"/>
    <lineage>
        <taxon>Bacteria</taxon>
        <taxon>Pseudomonadati</taxon>
        <taxon>Pseudomonadota</taxon>
        <taxon>Gammaproteobacteria</taxon>
        <taxon>Vibrionales</taxon>
        <taxon>Vibrionaceae</taxon>
        <taxon>Vibrio</taxon>
    </lineage>
</organism>
<evidence type="ECO:0000313" key="2">
    <source>
        <dbReference type="EMBL" id="MCK6263950.1"/>
    </source>
</evidence>
<sequence>MKNCFVFLLLFLSGCAAKHMPYSAKLELSGEAAVKIIEQVVMEQPLNYRPEDIVVTDSYIGLSDGLKTSSHTMSNINEDSGMVLSSLKIEASDISSRYYFNSISALELFSKSDWYIVQMKNDENLVVKLFYTRSLSKAERLIDAISYMIISAKPFGS</sequence>
<dbReference type="PROSITE" id="PS51257">
    <property type="entry name" value="PROKAR_LIPOPROTEIN"/>
    <property type="match status" value="1"/>
</dbReference>
<dbReference type="Proteomes" id="UP001139559">
    <property type="component" value="Unassembled WGS sequence"/>
</dbReference>
<comment type="caution">
    <text evidence="2">The sequence shown here is derived from an EMBL/GenBank/DDBJ whole genome shotgun (WGS) entry which is preliminary data.</text>
</comment>
<accession>A0A9X1XN03</accession>
<protein>
    <submittedName>
        <fullName evidence="2">Sensor protein</fullName>
    </submittedName>
</protein>
<evidence type="ECO:0000256" key="1">
    <source>
        <dbReference type="SAM" id="SignalP"/>
    </source>
</evidence>
<keyword evidence="3" id="KW-1185">Reference proteome</keyword>
<feature type="chain" id="PRO_5040821493" evidence="1">
    <location>
        <begin position="19"/>
        <end position="157"/>
    </location>
</feature>
<dbReference type="EMBL" id="JAJHVV010000006">
    <property type="protein sequence ID" value="MCK6263950.1"/>
    <property type="molecule type" value="Genomic_DNA"/>
</dbReference>